<evidence type="ECO:0000256" key="5">
    <source>
        <dbReference type="ARBA" id="ARBA00016992"/>
    </source>
</evidence>
<name>A0A9P4IQJ5_9PEZI</name>
<dbReference type="GO" id="GO:0044732">
    <property type="term" value="C:mitotic spindle pole body"/>
    <property type="evidence" value="ECO:0007669"/>
    <property type="project" value="TreeGrafter"/>
</dbReference>
<evidence type="ECO:0000313" key="10">
    <source>
        <dbReference type="Proteomes" id="UP000799772"/>
    </source>
</evidence>
<evidence type="ECO:0000256" key="6">
    <source>
        <dbReference type="ARBA" id="ARBA00022490"/>
    </source>
</evidence>
<accession>A0A9P4IQJ5</accession>
<sequence>MATQTKDKKQAAKDVVDILEEIATLLNCNLTRHQISLCISLIENGVNPEALANVIKDLRAQYPEPELVEDEEQG</sequence>
<dbReference type="GO" id="GO:0005819">
    <property type="term" value="C:spindle"/>
    <property type="evidence" value="ECO:0007669"/>
    <property type="project" value="TreeGrafter"/>
</dbReference>
<dbReference type="OrthoDB" id="48571at2759"/>
<comment type="function">
    <text evidence="1">Required for gamma-tubulin complex recruitment to the microtubule organizing center (MTOC).</text>
</comment>
<dbReference type="GO" id="GO:0031021">
    <property type="term" value="C:interphase microtubule organizing center"/>
    <property type="evidence" value="ECO:0007669"/>
    <property type="project" value="TreeGrafter"/>
</dbReference>
<evidence type="ECO:0000313" key="9">
    <source>
        <dbReference type="EMBL" id="KAF2102421.1"/>
    </source>
</evidence>
<keyword evidence="10" id="KW-1185">Reference proteome</keyword>
<comment type="caution">
    <text evidence="9">The sequence shown here is derived from an EMBL/GenBank/DDBJ whole genome shotgun (WGS) entry which is preliminary data.</text>
</comment>
<dbReference type="GO" id="GO:0051415">
    <property type="term" value="P:microtubule nucleation by interphase microtubule organizing center"/>
    <property type="evidence" value="ECO:0007669"/>
    <property type="project" value="TreeGrafter"/>
</dbReference>
<dbReference type="GO" id="GO:0090307">
    <property type="term" value="P:mitotic spindle assembly"/>
    <property type="evidence" value="ECO:0007669"/>
    <property type="project" value="TreeGrafter"/>
</dbReference>
<dbReference type="PANTHER" id="PTHR28520">
    <property type="entry name" value="MITOTIC-SPINDLE ORGANIZING PROTEIN 1"/>
    <property type="match status" value="1"/>
</dbReference>
<dbReference type="GO" id="GO:0000931">
    <property type="term" value="C:gamma-tubulin ring complex"/>
    <property type="evidence" value="ECO:0007669"/>
    <property type="project" value="InterPro"/>
</dbReference>
<organism evidence="9 10">
    <name type="scientific">Rhizodiscina lignyota</name>
    <dbReference type="NCBI Taxonomy" id="1504668"/>
    <lineage>
        <taxon>Eukaryota</taxon>
        <taxon>Fungi</taxon>
        <taxon>Dikarya</taxon>
        <taxon>Ascomycota</taxon>
        <taxon>Pezizomycotina</taxon>
        <taxon>Dothideomycetes</taxon>
        <taxon>Pleosporomycetidae</taxon>
        <taxon>Aulographales</taxon>
        <taxon>Rhizodiscinaceae</taxon>
        <taxon>Rhizodiscina</taxon>
    </lineage>
</organism>
<dbReference type="EMBL" id="ML978122">
    <property type="protein sequence ID" value="KAF2102421.1"/>
    <property type="molecule type" value="Genomic_DNA"/>
</dbReference>
<comment type="subcellular location">
    <subcellularLocation>
        <location evidence="2">Cytoplasm</location>
        <location evidence="2">Cytoskeleton</location>
        <location evidence="2">Microtubule organizing center</location>
        <location evidence="2">Spindle pole body</location>
    </subcellularLocation>
</comment>
<reference evidence="9" key="1">
    <citation type="journal article" date="2020" name="Stud. Mycol.">
        <title>101 Dothideomycetes genomes: a test case for predicting lifestyles and emergence of pathogens.</title>
        <authorList>
            <person name="Haridas S."/>
            <person name="Albert R."/>
            <person name="Binder M."/>
            <person name="Bloem J."/>
            <person name="Labutti K."/>
            <person name="Salamov A."/>
            <person name="Andreopoulos B."/>
            <person name="Baker S."/>
            <person name="Barry K."/>
            <person name="Bills G."/>
            <person name="Bluhm B."/>
            <person name="Cannon C."/>
            <person name="Castanera R."/>
            <person name="Culley D."/>
            <person name="Daum C."/>
            <person name="Ezra D."/>
            <person name="Gonzalez J."/>
            <person name="Henrissat B."/>
            <person name="Kuo A."/>
            <person name="Liang C."/>
            <person name="Lipzen A."/>
            <person name="Lutzoni F."/>
            <person name="Magnuson J."/>
            <person name="Mondo S."/>
            <person name="Nolan M."/>
            <person name="Ohm R."/>
            <person name="Pangilinan J."/>
            <person name="Park H.-J."/>
            <person name="Ramirez L."/>
            <person name="Alfaro M."/>
            <person name="Sun H."/>
            <person name="Tritt A."/>
            <person name="Yoshinaga Y."/>
            <person name="Zwiers L.-H."/>
            <person name="Turgeon B."/>
            <person name="Goodwin S."/>
            <person name="Spatafora J."/>
            <person name="Crous P."/>
            <person name="Grigoriev I."/>
        </authorList>
    </citation>
    <scope>NUCLEOTIDE SEQUENCE</scope>
    <source>
        <strain evidence="9">CBS 133067</strain>
    </source>
</reference>
<evidence type="ECO:0000256" key="3">
    <source>
        <dbReference type="ARBA" id="ARBA00011015"/>
    </source>
</evidence>
<dbReference type="AlphaFoldDB" id="A0A9P4IQJ5"/>
<gene>
    <name evidence="9" type="ORF">NA57DRAFT_71418</name>
</gene>
<comment type="subunit">
    <text evidence="4">Part of the gamma-tubulin complex.</text>
</comment>
<keyword evidence="6" id="KW-0963">Cytoplasm</keyword>
<evidence type="ECO:0000256" key="8">
    <source>
        <dbReference type="ARBA" id="ARBA00029810"/>
    </source>
</evidence>
<evidence type="ECO:0000256" key="1">
    <source>
        <dbReference type="ARBA" id="ARBA00003060"/>
    </source>
</evidence>
<comment type="similarity">
    <text evidence="3">Belongs to the MOZART1 family.</text>
</comment>
<evidence type="ECO:0000256" key="7">
    <source>
        <dbReference type="ARBA" id="ARBA00023212"/>
    </source>
</evidence>
<protein>
    <recommendedName>
        <fullName evidence="5">Mitotic-spindle organizing protein 1</fullName>
    </recommendedName>
    <alternativeName>
        <fullName evidence="8">Mitotic-spindle organizing protein associated with a ring of gamma-tubulin 1</fullName>
    </alternativeName>
</protein>
<proteinExistence type="inferred from homology"/>
<keyword evidence="7" id="KW-0206">Cytoskeleton</keyword>
<dbReference type="PANTHER" id="PTHR28520:SF2">
    <property type="entry name" value="MITOTIC-SPINDLE ORGANIZING PROTEIN 1"/>
    <property type="match status" value="1"/>
</dbReference>
<dbReference type="InterPro" id="IPR022214">
    <property type="entry name" value="MZT1"/>
</dbReference>
<dbReference type="GO" id="GO:0033566">
    <property type="term" value="P:gamma-tubulin complex localization"/>
    <property type="evidence" value="ECO:0007669"/>
    <property type="project" value="InterPro"/>
</dbReference>
<evidence type="ECO:0000256" key="4">
    <source>
        <dbReference type="ARBA" id="ARBA00011378"/>
    </source>
</evidence>
<evidence type="ECO:0000256" key="2">
    <source>
        <dbReference type="ARBA" id="ARBA00004317"/>
    </source>
</evidence>
<dbReference type="Pfam" id="PF12554">
    <property type="entry name" value="MOZART1"/>
    <property type="match status" value="1"/>
</dbReference>
<dbReference type="Proteomes" id="UP000799772">
    <property type="component" value="Unassembled WGS sequence"/>
</dbReference>